<evidence type="ECO:0000259" key="8">
    <source>
        <dbReference type="PROSITE" id="PS51007"/>
    </source>
</evidence>
<dbReference type="Gene3D" id="1.10.760.10">
    <property type="entry name" value="Cytochrome c-like domain"/>
    <property type="match status" value="1"/>
</dbReference>
<feature type="signal peptide" evidence="7">
    <location>
        <begin position="1"/>
        <end position="22"/>
    </location>
</feature>
<keyword evidence="1" id="KW-0813">Transport</keyword>
<proteinExistence type="predicted"/>
<gene>
    <name evidence="9" type="ORF">C4F51_02470</name>
</gene>
<dbReference type="InterPro" id="IPR036909">
    <property type="entry name" value="Cyt_c-like_dom_sf"/>
</dbReference>
<dbReference type="InterPro" id="IPR009056">
    <property type="entry name" value="Cyt_c-like_dom"/>
</dbReference>
<evidence type="ECO:0000256" key="6">
    <source>
        <dbReference type="PROSITE-ProRule" id="PRU00433"/>
    </source>
</evidence>
<evidence type="ECO:0000256" key="1">
    <source>
        <dbReference type="ARBA" id="ARBA00022448"/>
    </source>
</evidence>
<protein>
    <submittedName>
        <fullName evidence="9">Cytochrome c5 family protein</fullName>
    </submittedName>
</protein>
<dbReference type="PANTHER" id="PTHR40942">
    <property type="match status" value="1"/>
</dbReference>
<keyword evidence="2 6" id="KW-0349">Heme</keyword>
<evidence type="ECO:0000256" key="5">
    <source>
        <dbReference type="ARBA" id="ARBA00023004"/>
    </source>
</evidence>
<organism evidence="9 10">
    <name type="scientific">Cellvibrio polysaccharolyticus</name>
    <dbReference type="NCBI Taxonomy" id="2082724"/>
    <lineage>
        <taxon>Bacteria</taxon>
        <taxon>Pseudomonadati</taxon>
        <taxon>Pseudomonadota</taxon>
        <taxon>Gammaproteobacteria</taxon>
        <taxon>Cellvibrionales</taxon>
        <taxon>Cellvibrionaceae</taxon>
        <taxon>Cellvibrio</taxon>
    </lineage>
</organism>
<keyword evidence="7" id="KW-0732">Signal</keyword>
<dbReference type="GO" id="GO:0020037">
    <property type="term" value="F:heme binding"/>
    <property type="evidence" value="ECO:0007669"/>
    <property type="project" value="InterPro"/>
</dbReference>
<reference evidence="9" key="1">
    <citation type="submission" date="2018-07" db="EMBL/GenBank/DDBJ databases">
        <title>Genome assembly of strain Ka43.</title>
        <authorList>
            <person name="Kukolya J."/>
            <person name="Nagy I."/>
            <person name="Horvath B."/>
            <person name="Toth A."/>
        </authorList>
    </citation>
    <scope>NUCLEOTIDE SEQUENCE</scope>
    <source>
        <strain evidence="9">KB43</strain>
    </source>
</reference>
<comment type="caution">
    <text evidence="9">The sequence shown here is derived from an EMBL/GenBank/DDBJ whole genome shotgun (WGS) entry which is preliminary data.</text>
</comment>
<dbReference type="GO" id="GO:0009055">
    <property type="term" value="F:electron transfer activity"/>
    <property type="evidence" value="ECO:0007669"/>
    <property type="project" value="InterPro"/>
</dbReference>
<keyword evidence="4" id="KW-0249">Electron transport</keyword>
<evidence type="ECO:0000256" key="2">
    <source>
        <dbReference type="ARBA" id="ARBA00022617"/>
    </source>
</evidence>
<evidence type="ECO:0000313" key="9">
    <source>
        <dbReference type="EMBL" id="MBE8716049.1"/>
    </source>
</evidence>
<evidence type="ECO:0000256" key="3">
    <source>
        <dbReference type="ARBA" id="ARBA00022723"/>
    </source>
</evidence>
<dbReference type="AlphaFoldDB" id="A0A928V3P0"/>
<keyword evidence="5 6" id="KW-0408">Iron</keyword>
<evidence type="ECO:0000256" key="7">
    <source>
        <dbReference type="SAM" id="SignalP"/>
    </source>
</evidence>
<dbReference type="Pfam" id="PF13442">
    <property type="entry name" value="Cytochrome_CBB3"/>
    <property type="match status" value="1"/>
</dbReference>
<dbReference type="InterPro" id="IPR002323">
    <property type="entry name" value="Cyt_CIE"/>
</dbReference>
<dbReference type="Proteomes" id="UP000652567">
    <property type="component" value="Unassembled WGS sequence"/>
</dbReference>
<keyword evidence="10" id="KW-1185">Reference proteome</keyword>
<dbReference type="PROSITE" id="PS51007">
    <property type="entry name" value="CYTC"/>
    <property type="match status" value="1"/>
</dbReference>
<name>A0A928V3P0_9GAMM</name>
<dbReference type="PRINTS" id="PR00607">
    <property type="entry name" value="CYTCHROMECIE"/>
</dbReference>
<dbReference type="RefSeq" id="WP_193912288.1">
    <property type="nucleotide sequence ID" value="NZ_PRDL01000001.1"/>
</dbReference>
<feature type="chain" id="PRO_5037094623" evidence="7">
    <location>
        <begin position="23"/>
        <end position="139"/>
    </location>
</feature>
<dbReference type="GO" id="GO:0005506">
    <property type="term" value="F:iron ion binding"/>
    <property type="evidence" value="ECO:0007669"/>
    <property type="project" value="InterPro"/>
</dbReference>
<accession>A0A928V3P0</accession>
<dbReference type="EMBL" id="PRDL01000001">
    <property type="protein sequence ID" value="MBE8716049.1"/>
    <property type="molecule type" value="Genomic_DNA"/>
</dbReference>
<evidence type="ECO:0000313" key="10">
    <source>
        <dbReference type="Proteomes" id="UP000652567"/>
    </source>
</evidence>
<evidence type="ECO:0000256" key="4">
    <source>
        <dbReference type="ARBA" id="ARBA00022982"/>
    </source>
</evidence>
<dbReference type="PANTHER" id="PTHR40942:SF4">
    <property type="entry name" value="CYTOCHROME C5"/>
    <property type="match status" value="1"/>
</dbReference>
<feature type="domain" description="Cytochrome c" evidence="8">
    <location>
        <begin position="58"/>
        <end position="138"/>
    </location>
</feature>
<keyword evidence="3 6" id="KW-0479">Metal-binding</keyword>
<dbReference type="SUPFAM" id="SSF46626">
    <property type="entry name" value="Cytochrome c"/>
    <property type="match status" value="1"/>
</dbReference>
<sequence>MKKAFGMVLVVGLLAASGIASSQSSTHAEEIKARIAPVGTVCMSGDECAAAPAAPASAEPRSGKEVYDATCGTCHAIGVSGAPKFGNAGEWAPRIAQGIEVLYTHAFDGLNAMPARGLCMNCSDDELKAAVDYMVDSAK</sequence>